<dbReference type="REBASE" id="431785">
    <property type="entry name" value="Hfe13102ORF825P"/>
</dbReference>
<evidence type="ECO:0000313" key="1">
    <source>
        <dbReference type="EMBL" id="SQB98369.1"/>
    </source>
</evidence>
<dbReference type="AlphaFoldDB" id="A0A2X3DFY4"/>
<proteinExistence type="predicted"/>
<name>A0A2X3DFY4_9HELI</name>
<sequence>MTSWTRESINLANNYDYLDRLYTIYPVISNVRQNLSPEVMNNLASMLLPAPNFARGELLNLLLEQEVFPIKDSYVAYLRRDRTAIERNPNTVNRIETTIANMGYQNVLREITRPIEANRQMGQHFKNWVNSQYFRYEKTNDINHFLTTDTLLVFIGSDKVMAEVAQDYFGYQKGKGIDFIAKKGQSVAIGEAKFLTDFGGHQNVQFNDVNNIISINAFAPSNYQIFPIAILDDVLYIQNTANGNVTNNKMANFLNNSDKLIMSALLLIDFIATL</sequence>
<dbReference type="Pfam" id="PF06300">
    <property type="entry name" value="Tsp45I"/>
    <property type="match status" value="1"/>
</dbReference>
<gene>
    <name evidence="1" type="ORF">NCTC13102_00826</name>
</gene>
<dbReference type="Proteomes" id="UP000250166">
    <property type="component" value="Unassembled WGS sequence"/>
</dbReference>
<organism evidence="1 2">
    <name type="scientific">Helicobacter fennelliae</name>
    <dbReference type="NCBI Taxonomy" id="215"/>
    <lineage>
        <taxon>Bacteria</taxon>
        <taxon>Pseudomonadati</taxon>
        <taxon>Campylobacterota</taxon>
        <taxon>Epsilonproteobacteria</taxon>
        <taxon>Campylobacterales</taxon>
        <taxon>Helicobacteraceae</taxon>
        <taxon>Helicobacter</taxon>
    </lineage>
</organism>
<accession>A0A2X3DFY4</accession>
<reference evidence="1 2" key="1">
    <citation type="submission" date="2018-06" db="EMBL/GenBank/DDBJ databases">
        <authorList>
            <consortium name="Pathogen Informatics"/>
            <person name="Doyle S."/>
        </authorList>
    </citation>
    <scope>NUCLEOTIDE SEQUENCE [LARGE SCALE GENOMIC DNA]</scope>
    <source>
        <strain evidence="1 2">NCTC13102</strain>
    </source>
</reference>
<evidence type="ECO:0000313" key="2">
    <source>
        <dbReference type="Proteomes" id="UP000250166"/>
    </source>
</evidence>
<dbReference type="InterPro" id="IPR010443">
    <property type="entry name" value="Restrct_endonuc_II_Tsp45I"/>
</dbReference>
<protein>
    <submittedName>
        <fullName evidence="1">Type II restriction enzyme</fullName>
    </submittedName>
</protein>
<dbReference type="EMBL" id="UAWL01000006">
    <property type="protein sequence ID" value="SQB98369.1"/>
    <property type="molecule type" value="Genomic_DNA"/>
</dbReference>
<dbReference type="RefSeq" id="WP_112058501.1">
    <property type="nucleotide sequence ID" value="NZ_UAWL01000006.1"/>
</dbReference>